<keyword evidence="2" id="KW-0732">Signal</keyword>
<proteinExistence type="predicted"/>
<dbReference type="EMBL" id="SCWC02000002">
    <property type="protein sequence ID" value="KAA1040309.1"/>
    <property type="molecule type" value="Genomic_DNA"/>
</dbReference>
<evidence type="ECO:0000256" key="2">
    <source>
        <dbReference type="SAM" id="SignalP"/>
    </source>
</evidence>
<feature type="compositionally biased region" description="Basic residues" evidence="1">
    <location>
        <begin position="36"/>
        <end position="45"/>
    </location>
</feature>
<comment type="caution">
    <text evidence="3">The sequence shown here is derived from an EMBL/GenBank/DDBJ whole genome shotgun (WGS) entry which is preliminary data.</text>
</comment>
<organism evidence="3 4">
    <name type="scientific">Macrococcus equipercicus</name>
    <dbReference type="NCBI Taxonomy" id="69967"/>
    <lineage>
        <taxon>Bacteria</taxon>
        <taxon>Bacillati</taxon>
        <taxon>Bacillota</taxon>
        <taxon>Bacilli</taxon>
        <taxon>Bacillales</taxon>
        <taxon>Staphylococcaceae</taxon>
        <taxon>Macrococcus</taxon>
    </lineage>
</organism>
<evidence type="ECO:0000256" key="1">
    <source>
        <dbReference type="SAM" id="MobiDB-lite"/>
    </source>
</evidence>
<protein>
    <recommendedName>
        <fullName evidence="5">Lipoprotein</fullName>
    </recommendedName>
</protein>
<dbReference type="RefSeq" id="WP_149458772.1">
    <property type="nucleotide sequence ID" value="NZ_SCWC02000002.1"/>
</dbReference>
<dbReference type="Proteomes" id="UP000295735">
    <property type="component" value="Unassembled WGS sequence"/>
</dbReference>
<evidence type="ECO:0000313" key="4">
    <source>
        <dbReference type="Proteomes" id="UP000295735"/>
    </source>
</evidence>
<reference evidence="3 4" key="1">
    <citation type="submission" date="2019-09" db="EMBL/GenBank/DDBJ databases">
        <authorList>
            <person name="Mazhar S."/>
            <person name="Altermann E."/>
            <person name="Hill C."/>
            <person name="Mcauliffe O."/>
        </authorList>
    </citation>
    <scope>NUCLEOTIDE SEQUENCE [LARGE SCALE GENOMIC DNA]</scope>
    <source>
        <strain evidence="3 4">ATCC 51831</strain>
    </source>
</reference>
<evidence type="ECO:0000313" key="3">
    <source>
        <dbReference type="EMBL" id="KAA1040309.1"/>
    </source>
</evidence>
<feature type="chain" id="PRO_5047401507" description="Lipoprotein" evidence="2">
    <location>
        <begin position="19"/>
        <end position="68"/>
    </location>
</feature>
<gene>
    <name evidence="3" type="ORF">ERX35_004770</name>
</gene>
<feature type="signal peptide" evidence="2">
    <location>
        <begin position="1"/>
        <end position="18"/>
    </location>
</feature>
<accession>A0ABQ6RAI3</accession>
<evidence type="ECO:0008006" key="5">
    <source>
        <dbReference type="Google" id="ProtNLM"/>
    </source>
</evidence>
<name>A0ABQ6RAI3_9STAP</name>
<sequence length="68" mass="7643">MQATKITAGLLMMSLALARCQQKEAQPTQTAQQQSHVHRQSHSHSKMSAAEKKFMMVTSRTRKSRTVS</sequence>
<keyword evidence="4" id="KW-1185">Reference proteome</keyword>
<feature type="region of interest" description="Disordered" evidence="1">
    <location>
        <begin position="23"/>
        <end position="68"/>
    </location>
</feature>